<evidence type="ECO:0000313" key="4">
    <source>
        <dbReference type="EnsemblPlants" id="TraesCS6A02G022800.1"/>
    </source>
</evidence>
<proteinExistence type="inferred from homology"/>
<sequence>MDGIATFHFFETWSTFSRDGDRAVMKLPYLDRTQLCRVTHPLFIDTLSLFCLKINLSQPWGQWLTSAVSAHLWQCMCLARRLPPNSIMRLVFAANIRRAMTPPLPDGYFGNVVINVSVADEACGIASGNLAYIAHRIKDTLGRVDDELLGKAVGLRAESNRGGYAHLIDSAHGDGSVHIVMCIDATILKEFKRLLYAKFESMVYSKF</sequence>
<evidence type="ECO:0000256" key="3">
    <source>
        <dbReference type="ARBA" id="ARBA00023315"/>
    </source>
</evidence>
<dbReference type="SMR" id="A0A3B6NIZ3"/>
<reference evidence="4" key="1">
    <citation type="submission" date="2018-08" db="EMBL/GenBank/DDBJ databases">
        <authorList>
            <person name="Rossello M."/>
        </authorList>
    </citation>
    <scope>NUCLEOTIDE SEQUENCE [LARGE SCALE GENOMIC DNA]</scope>
    <source>
        <strain evidence="4">cv. Chinese Spring</strain>
    </source>
</reference>
<keyword evidence="5" id="KW-1185">Reference proteome</keyword>
<keyword evidence="3" id="KW-0012">Acyltransferase</keyword>
<dbReference type="Gene3D" id="3.30.559.10">
    <property type="entry name" value="Chloramphenicol acetyltransferase-like domain"/>
    <property type="match status" value="1"/>
</dbReference>
<dbReference type="Proteomes" id="UP000019116">
    <property type="component" value="Chromosome 6A"/>
</dbReference>
<dbReference type="GO" id="GO:0016747">
    <property type="term" value="F:acyltransferase activity, transferring groups other than amino-acyl groups"/>
    <property type="evidence" value="ECO:0000318"/>
    <property type="project" value="GO_Central"/>
</dbReference>
<reference evidence="4" key="2">
    <citation type="submission" date="2018-10" db="UniProtKB">
        <authorList>
            <consortium name="EnsemblPlants"/>
        </authorList>
    </citation>
    <scope>IDENTIFICATION</scope>
</reference>
<accession>A0A3B6NIZ3</accession>
<dbReference type="EnsemblPlants" id="TraesCS6A02G022800.1">
    <property type="protein sequence ID" value="TraesCS6A02G022800.1"/>
    <property type="gene ID" value="TraesCS6A02G022800"/>
</dbReference>
<dbReference type="Gramene" id="TraesCS6A03G0050400.1">
    <property type="protein sequence ID" value="TraesCS6A03G0050400.1.CDS"/>
    <property type="gene ID" value="TraesCS6A03G0050400"/>
</dbReference>
<dbReference type="OrthoDB" id="671439at2759"/>
<dbReference type="AlphaFoldDB" id="A0A3B6NIZ3"/>
<protein>
    <submittedName>
        <fullName evidence="4">Uncharacterized protein</fullName>
    </submittedName>
</protein>
<evidence type="ECO:0000313" key="5">
    <source>
        <dbReference type="Proteomes" id="UP000019116"/>
    </source>
</evidence>
<comment type="similarity">
    <text evidence="1">Belongs to the plant acyltransferase family.</text>
</comment>
<dbReference type="InterPro" id="IPR050317">
    <property type="entry name" value="Plant_Fungal_Acyltransferase"/>
</dbReference>
<evidence type="ECO:0000256" key="1">
    <source>
        <dbReference type="ARBA" id="ARBA00009861"/>
    </source>
</evidence>
<dbReference type="Gramene" id="TraesCAD_scaffold_096092_01G000100.1">
    <property type="protein sequence ID" value="TraesCAD_scaffold_096092_01G000100.1"/>
    <property type="gene ID" value="TraesCAD_scaffold_096092_01G000100"/>
</dbReference>
<dbReference type="InterPro" id="IPR023213">
    <property type="entry name" value="CAT-like_dom_sf"/>
</dbReference>
<organism evidence="4">
    <name type="scientific">Triticum aestivum</name>
    <name type="common">Wheat</name>
    <dbReference type="NCBI Taxonomy" id="4565"/>
    <lineage>
        <taxon>Eukaryota</taxon>
        <taxon>Viridiplantae</taxon>
        <taxon>Streptophyta</taxon>
        <taxon>Embryophyta</taxon>
        <taxon>Tracheophyta</taxon>
        <taxon>Spermatophyta</taxon>
        <taxon>Magnoliopsida</taxon>
        <taxon>Liliopsida</taxon>
        <taxon>Poales</taxon>
        <taxon>Poaceae</taxon>
        <taxon>BOP clade</taxon>
        <taxon>Pooideae</taxon>
        <taxon>Triticodae</taxon>
        <taxon>Triticeae</taxon>
        <taxon>Triticinae</taxon>
        <taxon>Triticum</taxon>
    </lineage>
</organism>
<dbReference type="Gramene" id="TraesCS6A02G022800.1">
    <property type="protein sequence ID" value="TraesCS6A02G022800.1"/>
    <property type="gene ID" value="TraesCS6A02G022800"/>
</dbReference>
<evidence type="ECO:0000256" key="2">
    <source>
        <dbReference type="ARBA" id="ARBA00022679"/>
    </source>
</evidence>
<dbReference type="PANTHER" id="PTHR31642">
    <property type="entry name" value="TRICHOTHECENE 3-O-ACETYLTRANSFERASE"/>
    <property type="match status" value="1"/>
</dbReference>
<dbReference type="Pfam" id="PF02458">
    <property type="entry name" value="Transferase"/>
    <property type="match status" value="1"/>
</dbReference>
<keyword evidence="2" id="KW-0808">Transferase</keyword>
<dbReference type="PANTHER" id="PTHR31642:SF239">
    <property type="entry name" value="NPH3 DOMAIN-CONTAINING PROTEIN"/>
    <property type="match status" value="1"/>
</dbReference>
<name>A0A3B6NIZ3_WHEAT</name>